<keyword evidence="4" id="KW-1185">Reference proteome</keyword>
<feature type="transmembrane region" description="Helical" evidence="1">
    <location>
        <begin position="9"/>
        <end position="27"/>
    </location>
</feature>
<reference evidence="3 4" key="1">
    <citation type="submission" date="2020-08" db="EMBL/GenBank/DDBJ databases">
        <title>Genomic Encyclopedia of Type Strains, Phase III (KMG-III): the genomes of soil and plant-associated and newly described type strains.</title>
        <authorList>
            <person name="Whitman W."/>
        </authorList>
    </citation>
    <scope>NUCLEOTIDE SEQUENCE [LARGE SCALE GENOMIC DNA]</scope>
    <source>
        <strain evidence="3 4">CECT 8571</strain>
    </source>
</reference>
<keyword evidence="1" id="KW-0812">Transmembrane</keyword>
<organism evidence="3 4">
    <name type="scientific">Simiduia aestuariiviva</name>
    <dbReference type="NCBI Taxonomy" id="1510459"/>
    <lineage>
        <taxon>Bacteria</taxon>
        <taxon>Pseudomonadati</taxon>
        <taxon>Pseudomonadota</taxon>
        <taxon>Gammaproteobacteria</taxon>
        <taxon>Cellvibrionales</taxon>
        <taxon>Cellvibrionaceae</taxon>
        <taxon>Simiduia</taxon>
    </lineage>
</organism>
<dbReference type="GO" id="GO:0042834">
    <property type="term" value="F:peptidoglycan binding"/>
    <property type="evidence" value="ECO:0007669"/>
    <property type="project" value="InterPro"/>
</dbReference>
<keyword evidence="1" id="KW-1133">Transmembrane helix</keyword>
<feature type="domain" description="SPOR" evidence="2">
    <location>
        <begin position="109"/>
        <end position="189"/>
    </location>
</feature>
<evidence type="ECO:0000313" key="3">
    <source>
        <dbReference type="EMBL" id="MBB3168092.1"/>
    </source>
</evidence>
<gene>
    <name evidence="3" type="ORF">FHS30_001276</name>
</gene>
<protein>
    <submittedName>
        <fullName evidence="3">DedD protein</fullName>
    </submittedName>
</protein>
<dbReference type="InterPro" id="IPR007730">
    <property type="entry name" value="SPOR-like_dom"/>
</dbReference>
<dbReference type="GO" id="GO:0032153">
    <property type="term" value="C:cell division site"/>
    <property type="evidence" value="ECO:0007669"/>
    <property type="project" value="TreeGrafter"/>
</dbReference>
<dbReference type="Proteomes" id="UP000559987">
    <property type="component" value="Unassembled WGS sequence"/>
</dbReference>
<accession>A0A839UJR2</accession>
<sequence length="191" mass="20447">MDDNVKQRLVGAVVLASIAVIFFPSLFDEPDNRYIGGQSQIPPTPTITPQVIADPVRPDAIEPAKAPDQMYALVDEPEAPVEAPAPAPKEAPNASALEAPAVAPGLNEQGVLRGWVLQVASFTEKSRADDLRERLEAAGHSAFVRPLVNSKGQQVVRVFVGPKADKATILALKKELDASLKVNSLVKEFKP</sequence>
<name>A0A839UJR2_9GAMM</name>
<evidence type="ECO:0000259" key="2">
    <source>
        <dbReference type="PROSITE" id="PS51724"/>
    </source>
</evidence>
<dbReference type="GO" id="GO:0030428">
    <property type="term" value="C:cell septum"/>
    <property type="evidence" value="ECO:0007669"/>
    <property type="project" value="TreeGrafter"/>
</dbReference>
<dbReference type="PANTHER" id="PTHR38687:SF1">
    <property type="entry name" value="CELL DIVISION PROTEIN DEDD"/>
    <property type="match status" value="1"/>
</dbReference>
<dbReference type="Pfam" id="PF05036">
    <property type="entry name" value="SPOR"/>
    <property type="match status" value="1"/>
</dbReference>
<dbReference type="PROSITE" id="PS51724">
    <property type="entry name" value="SPOR"/>
    <property type="match status" value="1"/>
</dbReference>
<proteinExistence type="predicted"/>
<dbReference type="RefSeq" id="WP_183909513.1">
    <property type="nucleotide sequence ID" value="NZ_JACHXZ010000002.1"/>
</dbReference>
<evidence type="ECO:0000313" key="4">
    <source>
        <dbReference type="Proteomes" id="UP000559987"/>
    </source>
</evidence>
<evidence type="ECO:0000256" key="1">
    <source>
        <dbReference type="SAM" id="Phobius"/>
    </source>
</evidence>
<keyword evidence="1" id="KW-0472">Membrane</keyword>
<dbReference type="GO" id="GO:0032506">
    <property type="term" value="P:cytokinetic process"/>
    <property type="evidence" value="ECO:0007669"/>
    <property type="project" value="TreeGrafter"/>
</dbReference>
<comment type="caution">
    <text evidence="3">The sequence shown here is derived from an EMBL/GenBank/DDBJ whole genome shotgun (WGS) entry which is preliminary data.</text>
</comment>
<dbReference type="AlphaFoldDB" id="A0A839UJR2"/>
<dbReference type="InterPro" id="IPR036680">
    <property type="entry name" value="SPOR-like_sf"/>
</dbReference>
<dbReference type="PANTHER" id="PTHR38687">
    <property type="entry name" value="CELL DIVISION PROTEIN DEDD-RELATED"/>
    <property type="match status" value="1"/>
</dbReference>
<dbReference type="SUPFAM" id="SSF110997">
    <property type="entry name" value="Sporulation related repeat"/>
    <property type="match status" value="1"/>
</dbReference>
<dbReference type="EMBL" id="JACHXZ010000002">
    <property type="protein sequence ID" value="MBB3168092.1"/>
    <property type="molecule type" value="Genomic_DNA"/>
</dbReference>
<dbReference type="InterPro" id="IPR052521">
    <property type="entry name" value="Cell_div_SPOR-domain"/>
</dbReference>
<dbReference type="Gene3D" id="3.30.70.1070">
    <property type="entry name" value="Sporulation related repeat"/>
    <property type="match status" value="1"/>
</dbReference>